<evidence type="ECO:0000313" key="9">
    <source>
        <dbReference type="Proteomes" id="UP000292781"/>
    </source>
</evidence>
<evidence type="ECO:0000259" key="7">
    <source>
        <dbReference type="Pfam" id="PF01642"/>
    </source>
</evidence>
<dbReference type="EC" id="5.4.99.2" evidence="3"/>
<organism evidence="8 9">
    <name type="scientific">Siculibacillus lacustris</name>
    <dbReference type="NCBI Taxonomy" id="1549641"/>
    <lineage>
        <taxon>Bacteria</taxon>
        <taxon>Pseudomonadati</taxon>
        <taxon>Pseudomonadota</taxon>
        <taxon>Alphaproteobacteria</taxon>
        <taxon>Hyphomicrobiales</taxon>
        <taxon>Ancalomicrobiaceae</taxon>
        <taxon>Siculibacillus</taxon>
    </lineage>
</organism>
<dbReference type="InterPro" id="IPR006099">
    <property type="entry name" value="MeMalonylCoA_mutase_a/b_cat"/>
</dbReference>
<keyword evidence="9" id="KW-1185">Reference proteome</keyword>
<evidence type="ECO:0000313" key="8">
    <source>
        <dbReference type="EMBL" id="TBW41023.1"/>
    </source>
</evidence>
<dbReference type="Gene3D" id="3.20.20.240">
    <property type="entry name" value="Methylmalonyl-CoA mutase"/>
    <property type="match status" value="1"/>
</dbReference>
<dbReference type="SUPFAM" id="SSF51703">
    <property type="entry name" value="Cobalamin (vitamin B12)-dependent enzymes"/>
    <property type="match status" value="1"/>
</dbReference>
<dbReference type="AlphaFoldDB" id="A0A4Q9VXA8"/>
<evidence type="ECO:0000256" key="3">
    <source>
        <dbReference type="ARBA" id="ARBA00012398"/>
    </source>
</evidence>
<dbReference type="RefSeq" id="WP_131305579.1">
    <property type="nucleotide sequence ID" value="NZ_SJFN01000002.1"/>
</dbReference>
<dbReference type="GO" id="GO:0046872">
    <property type="term" value="F:metal ion binding"/>
    <property type="evidence" value="ECO:0007669"/>
    <property type="project" value="InterPro"/>
</dbReference>
<dbReference type="EMBL" id="SJFN01000002">
    <property type="protein sequence ID" value="TBW41023.1"/>
    <property type="molecule type" value="Genomic_DNA"/>
</dbReference>
<keyword evidence="5" id="KW-0413">Isomerase</keyword>
<evidence type="ECO:0000256" key="1">
    <source>
        <dbReference type="ARBA" id="ARBA00001922"/>
    </source>
</evidence>
<evidence type="ECO:0000256" key="5">
    <source>
        <dbReference type="ARBA" id="ARBA00023235"/>
    </source>
</evidence>
<dbReference type="Proteomes" id="UP000292781">
    <property type="component" value="Unassembled WGS sequence"/>
</dbReference>
<dbReference type="SUPFAM" id="SSF52242">
    <property type="entry name" value="Cobalamin (vitamin B12)-binding domain"/>
    <property type="match status" value="1"/>
</dbReference>
<sequence>MCFTESFAARTHDDWVGVATKALKTTPLDRLKTTTADGIVIEPIYVGTEVPAPLGGRAAGKPWTVAQRIDIPEPKAANAQILDDLMGGAGGLDLVFAESPQAAGFGIAASCGGCIAKLLAGVHVDLVPIRVDAGARTAELAGLITAFATETGKTVDLALIQDPVGELAASGRLAVAAEAAIAAAAAAGKRFPGTVLEADGRVWHAAGASEAQELAGLIATAVTYLKALEAQGLDLAAAVAKIGFTAVADQNQFHSIAKLRALTLLWARIQDALGLAPTPARIHVETARRMMNRRDAHTNVLRTTIATFAAGVTGATSVTVLPYSSAVGLPDAFARRIARNTQTILIEESNLHRVADPAAGSGLVDTETHQLAELAWTLFQGLEAEGGIVAALRSGSFLAKVAAVAKKRLDAIAKRREPVTGISEFPNIAEREVPVIDAQPKAPAEIAAAETVAPFRAVELDTAFETLRDTADAVLAATGERPKLFFANLGRIADFTGRATWSKNFFEAGGIQALTNDGFASLDELIAAFKASGAKGAVIASSDAVYETQAVPAAEALVAAGASPIYLAGKPADADREATLRAAGVTGFIHLGQDVVAVLTQALAALGR</sequence>
<reference evidence="8 9" key="1">
    <citation type="submission" date="2019-02" db="EMBL/GenBank/DDBJ databases">
        <title>Siculibacillus lacustris gen. nov., sp. nov., a new rosette-forming bacterium isolated from a freshwater crater lake (Lake St. Ana, Romania).</title>
        <authorList>
            <person name="Felfoldi T."/>
            <person name="Marton Z."/>
            <person name="Szabo A."/>
            <person name="Mentes A."/>
            <person name="Boka K."/>
            <person name="Marialigeti K."/>
            <person name="Mathe I."/>
            <person name="Koncz M."/>
            <person name="Schumann P."/>
            <person name="Toth E."/>
        </authorList>
    </citation>
    <scope>NUCLEOTIDE SEQUENCE [LARGE SCALE GENOMIC DNA]</scope>
    <source>
        <strain evidence="8 9">SA-279</strain>
    </source>
</reference>
<dbReference type="InterPro" id="IPR036724">
    <property type="entry name" value="Cobalamin-bd_sf"/>
</dbReference>
<dbReference type="Pfam" id="PF01642">
    <property type="entry name" value="MM_CoA_mutase"/>
    <property type="match status" value="1"/>
</dbReference>
<keyword evidence="6" id="KW-0170">Cobalt</keyword>
<keyword evidence="4" id="KW-0846">Cobalamin</keyword>
<comment type="cofactor">
    <cofactor evidence="1">
        <name>adenosylcob(III)alamin</name>
        <dbReference type="ChEBI" id="CHEBI:18408"/>
    </cofactor>
</comment>
<dbReference type="GO" id="GO:0016866">
    <property type="term" value="F:intramolecular transferase activity"/>
    <property type="evidence" value="ECO:0007669"/>
    <property type="project" value="InterPro"/>
</dbReference>
<dbReference type="PANTHER" id="PTHR48101">
    <property type="entry name" value="METHYLMALONYL-COA MUTASE, MITOCHONDRIAL-RELATED"/>
    <property type="match status" value="1"/>
</dbReference>
<evidence type="ECO:0000256" key="2">
    <source>
        <dbReference type="ARBA" id="ARBA00008465"/>
    </source>
</evidence>
<proteinExistence type="inferred from homology"/>
<dbReference type="PROSITE" id="PS00544">
    <property type="entry name" value="METMALONYL_COA_MUTASE"/>
    <property type="match status" value="1"/>
</dbReference>
<dbReference type="OrthoDB" id="9762378at2"/>
<feature type="domain" description="Methylmalonyl-CoA mutase alpha/beta chain catalytic" evidence="7">
    <location>
        <begin position="60"/>
        <end position="450"/>
    </location>
</feature>
<accession>A0A4Q9VXA8</accession>
<dbReference type="GO" id="GO:0031419">
    <property type="term" value="F:cobalamin binding"/>
    <property type="evidence" value="ECO:0007669"/>
    <property type="project" value="UniProtKB-KW"/>
</dbReference>
<dbReference type="InterPro" id="IPR058549">
    <property type="entry name" value="MeMalonylCoA_mutase_a/b_site"/>
</dbReference>
<name>A0A4Q9VXA8_9HYPH</name>
<gene>
    <name evidence="8" type="ORF">EYW49_02395</name>
</gene>
<dbReference type="InterPro" id="IPR016176">
    <property type="entry name" value="Cbl-dep_enz_cat"/>
</dbReference>
<comment type="caution">
    <text evidence="8">The sequence shown here is derived from an EMBL/GenBank/DDBJ whole genome shotgun (WGS) entry which is preliminary data.</text>
</comment>
<dbReference type="Gene3D" id="3.40.50.280">
    <property type="entry name" value="Cobalamin-binding domain"/>
    <property type="match status" value="1"/>
</dbReference>
<comment type="similarity">
    <text evidence="2">Belongs to the methylmalonyl-CoA mutase family.</text>
</comment>
<protein>
    <recommendedName>
        <fullName evidence="3">methylmalonyl-CoA mutase</fullName>
        <ecNumber evidence="3">5.4.99.2</ecNumber>
    </recommendedName>
</protein>
<evidence type="ECO:0000256" key="4">
    <source>
        <dbReference type="ARBA" id="ARBA00022628"/>
    </source>
</evidence>
<dbReference type="PANTHER" id="PTHR48101:SF4">
    <property type="entry name" value="METHYLMALONYL-COA MUTASE, MITOCHONDRIAL"/>
    <property type="match status" value="1"/>
</dbReference>
<evidence type="ECO:0000256" key="6">
    <source>
        <dbReference type="ARBA" id="ARBA00023285"/>
    </source>
</evidence>